<evidence type="ECO:0008006" key="11">
    <source>
        <dbReference type="Google" id="ProtNLM"/>
    </source>
</evidence>
<evidence type="ECO:0000256" key="8">
    <source>
        <dbReference type="SAM" id="SignalP"/>
    </source>
</evidence>
<keyword evidence="3" id="KW-0479">Metal-binding</keyword>
<proteinExistence type="inferred from homology"/>
<dbReference type="GO" id="GO:0005615">
    <property type="term" value="C:extracellular space"/>
    <property type="evidence" value="ECO:0007669"/>
    <property type="project" value="InterPro"/>
</dbReference>
<evidence type="ECO:0000256" key="7">
    <source>
        <dbReference type="ARBA" id="ARBA00023157"/>
    </source>
</evidence>
<dbReference type="GO" id="GO:0046872">
    <property type="term" value="F:metal ion binding"/>
    <property type="evidence" value="ECO:0007669"/>
    <property type="project" value="UniProtKB-KW"/>
</dbReference>
<keyword evidence="6" id="KW-0106">Calcium</keyword>
<dbReference type="GO" id="GO:0019605">
    <property type="term" value="P:butyrate metabolic process"/>
    <property type="evidence" value="ECO:0007669"/>
    <property type="project" value="InterPro"/>
</dbReference>
<evidence type="ECO:0000256" key="5">
    <source>
        <dbReference type="ARBA" id="ARBA00022801"/>
    </source>
</evidence>
<protein>
    <recommendedName>
        <fullName evidence="11">3-hexulose-6-phosphate isomerase</fullName>
    </recommendedName>
</protein>
<dbReference type="InterPro" id="IPR011118">
    <property type="entry name" value="Tannase/feruloyl_esterase"/>
</dbReference>
<evidence type="ECO:0000256" key="3">
    <source>
        <dbReference type="ARBA" id="ARBA00022723"/>
    </source>
</evidence>
<dbReference type="EMBL" id="BNBE01000002">
    <property type="protein sequence ID" value="GHG06255.1"/>
    <property type="molecule type" value="Genomic_DNA"/>
</dbReference>
<dbReference type="InterPro" id="IPR016582">
    <property type="entry name" value="OHBut_olig_hydro_put"/>
</dbReference>
<keyword evidence="2" id="KW-0719">Serine esterase</keyword>
<evidence type="ECO:0000313" key="10">
    <source>
        <dbReference type="Proteomes" id="UP000632849"/>
    </source>
</evidence>
<dbReference type="Pfam" id="PF07519">
    <property type="entry name" value="Tannase"/>
    <property type="match status" value="1"/>
</dbReference>
<keyword evidence="10" id="KW-1185">Reference proteome</keyword>
<dbReference type="InterPro" id="IPR029058">
    <property type="entry name" value="AB_hydrolase_fold"/>
</dbReference>
<evidence type="ECO:0000256" key="4">
    <source>
        <dbReference type="ARBA" id="ARBA00022729"/>
    </source>
</evidence>
<dbReference type="SUPFAM" id="SSF53474">
    <property type="entry name" value="alpha/beta-Hydrolases"/>
    <property type="match status" value="1"/>
</dbReference>
<reference evidence="9" key="1">
    <citation type="journal article" date="2014" name="Int. J. Syst. Evol. Microbiol.">
        <title>Complete genome sequence of Corynebacterium casei LMG S-19264T (=DSM 44701T), isolated from a smear-ripened cheese.</title>
        <authorList>
            <consortium name="US DOE Joint Genome Institute (JGI-PGF)"/>
            <person name="Walter F."/>
            <person name="Albersmeier A."/>
            <person name="Kalinowski J."/>
            <person name="Ruckert C."/>
        </authorList>
    </citation>
    <scope>NUCLEOTIDE SEQUENCE</scope>
    <source>
        <strain evidence="9">JCM 4122</strain>
    </source>
</reference>
<accession>A0A919BS12</accession>
<gene>
    <name evidence="9" type="ORF">GCM10017667_41720</name>
</gene>
<feature type="chain" id="PRO_5039104558" description="3-hexulose-6-phosphate isomerase" evidence="8">
    <location>
        <begin position="36"/>
        <end position="487"/>
    </location>
</feature>
<dbReference type="Proteomes" id="UP000632849">
    <property type="component" value="Unassembled WGS sequence"/>
</dbReference>
<organism evidence="9 10">
    <name type="scientific">Streptomyces filamentosus</name>
    <name type="common">Streptomyces roseosporus</name>
    <dbReference type="NCBI Taxonomy" id="67294"/>
    <lineage>
        <taxon>Bacteria</taxon>
        <taxon>Bacillati</taxon>
        <taxon>Actinomycetota</taxon>
        <taxon>Actinomycetes</taxon>
        <taxon>Kitasatosporales</taxon>
        <taxon>Streptomycetaceae</taxon>
        <taxon>Streptomyces</taxon>
    </lineage>
</organism>
<keyword evidence="7" id="KW-1015">Disulfide bond</keyword>
<reference evidence="9" key="2">
    <citation type="submission" date="2020-09" db="EMBL/GenBank/DDBJ databases">
        <authorList>
            <person name="Sun Q."/>
            <person name="Ohkuma M."/>
        </authorList>
    </citation>
    <scope>NUCLEOTIDE SEQUENCE</scope>
    <source>
        <strain evidence="9">JCM 4122</strain>
    </source>
</reference>
<dbReference type="Gene3D" id="3.40.50.1820">
    <property type="entry name" value="alpha/beta hydrolase"/>
    <property type="match status" value="1"/>
</dbReference>
<sequence length="487" mass="52101">MRRPVPSSPPRPWRRGAPAALALAALTLSTAPATALPAGGTGAAGTAGHCARQAQLRVPGAEVQRTACLAELTTAGTVASGHTDPADWAGLTSKDLSVPAGVPGIQIDGYFPDTSTTNTNHGWNHDAQFVLRLPDRWNGGLVVAGTPGNREQYANDRAIADRVLAQGYAYAATDKGNTGLAFHRDGKAPGDAIAEWNDRVTQLARAARTVVAQRYHRPPSRTLATGMSNGGYLVRWQLENHPELYDGGVDWEGTLWRTDGPNLLDFLPRALRAYPVYAAGGEGADAAREELHAAGFPAGSEFLWPYHHKVYWDLTQRIYREELDPGFDGATEAGTPYCTTGAPACDTDYDYATRPEEVRRAVAKIALTGRIGKPLITLHGTLDNLLPIGQDSDVYARMVREAGRGALHRYYRVEGGTHTDSLADAFPDRLRPLAPCHRSAFTALEGWLATGHRPPASGTVALPADQDPVTLANTCSLHTEKTAGTPS</sequence>
<feature type="signal peptide" evidence="8">
    <location>
        <begin position="1"/>
        <end position="35"/>
    </location>
</feature>
<dbReference type="GO" id="GO:0047989">
    <property type="term" value="F:hydroxybutyrate-dimer hydrolase activity"/>
    <property type="evidence" value="ECO:0007669"/>
    <property type="project" value="InterPro"/>
</dbReference>
<keyword evidence="4 8" id="KW-0732">Signal</keyword>
<dbReference type="Pfam" id="PF10605">
    <property type="entry name" value="3HBOH"/>
    <property type="match status" value="1"/>
</dbReference>
<dbReference type="RefSeq" id="WP_190042548.1">
    <property type="nucleotide sequence ID" value="NZ_BNBE01000002.1"/>
</dbReference>
<evidence type="ECO:0000313" key="9">
    <source>
        <dbReference type="EMBL" id="GHG06255.1"/>
    </source>
</evidence>
<comment type="similarity">
    <text evidence="1">Belongs to the tannase family.</text>
</comment>
<name>A0A919BS12_STRFL</name>
<evidence type="ECO:0000256" key="6">
    <source>
        <dbReference type="ARBA" id="ARBA00022837"/>
    </source>
</evidence>
<evidence type="ECO:0000256" key="2">
    <source>
        <dbReference type="ARBA" id="ARBA00022487"/>
    </source>
</evidence>
<comment type="caution">
    <text evidence="9">The sequence shown here is derived from an EMBL/GenBank/DDBJ whole genome shotgun (WGS) entry which is preliminary data.</text>
</comment>
<keyword evidence="5" id="KW-0378">Hydrolase</keyword>
<evidence type="ECO:0000256" key="1">
    <source>
        <dbReference type="ARBA" id="ARBA00006249"/>
    </source>
</evidence>
<dbReference type="AlphaFoldDB" id="A0A919BS12"/>